<dbReference type="OrthoDB" id="6238784at2"/>
<dbReference type="RefSeq" id="WP_070115395.1">
    <property type="nucleotide sequence ID" value="NZ_MASR01000001.1"/>
</dbReference>
<reference evidence="3" key="1">
    <citation type="submission" date="2016-07" db="EMBL/GenBank/DDBJ databases">
        <authorList>
            <person name="Florea S."/>
            <person name="Webb J.S."/>
            <person name="Jaromczyk J."/>
            <person name="Schardl C.L."/>
        </authorList>
    </citation>
    <scope>NUCLEOTIDE SEQUENCE [LARGE SCALE GENOMIC DNA]</scope>
    <source>
        <strain evidence="3">KCTC 42131</strain>
    </source>
</reference>
<feature type="signal peptide" evidence="1">
    <location>
        <begin position="1"/>
        <end position="24"/>
    </location>
</feature>
<dbReference type="Proteomes" id="UP000175669">
    <property type="component" value="Unassembled WGS sequence"/>
</dbReference>
<keyword evidence="1" id="KW-0732">Signal</keyword>
<dbReference type="EMBL" id="MASR01000001">
    <property type="protein sequence ID" value="OFE11769.1"/>
    <property type="molecule type" value="Genomic_DNA"/>
</dbReference>
<evidence type="ECO:0008006" key="4">
    <source>
        <dbReference type="Google" id="ProtNLM"/>
    </source>
</evidence>
<evidence type="ECO:0000256" key="1">
    <source>
        <dbReference type="SAM" id="SignalP"/>
    </source>
</evidence>
<accession>A0A1E8CH92</accession>
<dbReference type="AlphaFoldDB" id="A0A1E8CH92"/>
<feature type="chain" id="PRO_5009211966" description="DUF4412 domain-containing protein" evidence="1">
    <location>
        <begin position="25"/>
        <end position="233"/>
    </location>
</feature>
<proteinExistence type="predicted"/>
<sequence>MNINKALTSLVFTILATFTIPAFAGGTAVLEAGSGANRINTTIEFNDGNMRMGTAVPGFDGYMVMTETGIYMVTGMGGRPMVLDLGAMMSLMGGMAGEMMQSQGISLNNGIGQFIEMRDAGRNEAVAGVPGLVYDLTYANEQGTRQTEEIVLGRDATLRELTETLATWGRMMAAYLSVDLSEYQGAMDDLLQYGDGILRLGSGYRLVSLDETAPDPARFTLPAAPQQMPSWMP</sequence>
<keyword evidence="3" id="KW-1185">Reference proteome</keyword>
<comment type="caution">
    <text evidence="2">The sequence shown here is derived from an EMBL/GenBank/DDBJ whole genome shotgun (WGS) entry which is preliminary data.</text>
</comment>
<gene>
    <name evidence="2" type="ORF">PHACT_00195</name>
</gene>
<name>A0A1E8CH92_9GAMM</name>
<evidence type="ECO:0000313" key="3">
    <source>
        <dbReference type="Proteomes" id="UP000175669"/>
    </source>
</evidence>
<evidence type="ECO:0000313" key="2">
    <source>
        <dbReference type="EMBL" id="OFE11769.1"/>
    </source>
</evidence>
<dbReference type="STRING" id="1524254.PHACT_00195"/>
<organism evidence="2 3">
    <name type="scientific">Pseudohongiella acticola</name>
    <dbReference type="NCBI Taxonomy" id="1524254"/>
    <lineage>
        <taxon>Bacteria</taxon>
        <taxon>Pseudomonadati</taxon>
        <taxon>Pseudomonadota</taxon>
        <taxon>Gammaproteobacteria</taxon>
        <taxon>Pseudomonadales</taxon>
        <taxon>Pseudohongiellaceae</taxon>
        <taxon>Pseudohongiella</taxon>
    </lineage>
</organism>
<protein>
    <recommendedName>
        <fullName evidence="4">DUF4412 domain-containing protein</fullName>
    </recommendedName>
</protein>